<accession>A0A5A8CXL0</accession>
<feature type="region of interest" description="Disordered" evidence="8">
    <location>
        <begin position="560"/>
        <end position="587"/>
    </location>
</feature>
<protein>
    <recommendedName>
        <fullName evidence="2">tRNA (adenine(58)-N(1))-methyltransferase</fullName>
        <ecNumber evidence="2">2.1.1.220</ecNumber>
    </recommendedName>
</protein>
<dbReference type="SUPFAM" id="SSF53335">
    <property type="entry name" value="S-adenosyl-L-methionine-dependent methyltransferases"/>
    <property type="match status" value="1"/>
</dbReference>
<organism evidence="10 11">
    <name type="scientific">Cafeteria roenbergensis</name>
    <name type="common">Marine flagellate</name>
    <dbReference type="NCBI Taxonomy" id="33653"/>
    <lineage>
        <taxon>Eukaryota</taxon>
        <taxon>Sar</taxon>
        <taxon>Stramenopiles</taxon>
        <taxon>Bigyra</taxon>
        <taxon>Opalozoa</taxon>
        <taxon>Bicosoecida</taxon>
        <taxon>Cafeteriaceae</taxon>
        <taxon>Cafeteria</taxon>
    </lineage>
</organism>
<feature type="compositionally biased region" description="Acidic residues" evidence="8">
    <location>
        <begin position="295"/>
        <end position="306"/>
    </location>
</feature>
<gene>
    <name evidence="10" type="ORF">FNF31_05922</name>
</gene>
<evidence type="ECO:0000256" key="2">
    <source>
        <dbReference type="ARBA" id="ARBA00012796"/>
    </source>
</evidence>
<dbReference type="GO" id="GO:0030488">
    <property type="term" value="P:tRNA methylation"/>
    <property type="evidence" value="ECO:0007669"/>
    <property type="project" value="InterPro"/>
</dbReference>
<dbReference type="PROSITE" id="PS51620">
    <property type="entry name" value="SAM_TRM61"/>
    <property type="match status" value="1"/>
</dbReference>
<dbReference type="InterPro" id="IPR014816">
    <property type="entry name" value="tRNA_MeTrfase_Gcd14"/>
</dbReference>
<evidence type="ECO:0000313" key="11">
    <source>
        <dbReference type="Proteomes" id="UP000325113"/>
    </source>
</evidence>
<evidence type="ECO:0000256" key="5">
    <source>
        <dbReference type="ARBA" id="ARBA00022691"/>
    </source>
</evidence>
<comment type="subcellular location">
    <subcellularLocation>
        <location evidence="1">Nucleus</location>
    </subcellularLocation>
</comment>
<sequence>MNIEGRVPWLASEGDVVVIESEGKRFVRYLKRGDALGTPVGSYPHSEMMGVPFCAPTIALNNVGAATVLRTTPELWLTNLPHRTQIIYHPNVAVILDRLDLRPGSVVVESGTGSGGLTTALARAVAPTGHVYTFDFHKDRAAAAASEFASHGMDHLITVTHGDACGPHGFGKELAEPRPLADAVFLDVPNPWDAIGNAVRVLKHCGRLCSFSPCIEQVKQAVVAMERQGLTEIVTIEVLMCEFDVTRGALPEAGAGMFRAGKRARDAEDRDAAGPAGQDGAGSGSGDAGRSDAAASDDGDADDDTSADPGTPTSVAASRGGRGGRGRGGRVVRGRGGVAVLGGRKQLMGHSVSRGGARKRRGGRGRGGHGPASESAASATVFDRRPVKEDGPLLRFAVETLEKSGVKPPPGSYWAFRLATERAAAEKGLDQGAAPASAAGLSSTSTSGAADAAAAAAGDGAGAASAGAPRDGAADSASAARPPKAARLAAEAHPSIAFAASQEAILQQSVPVQRALRGFLGPRPMPPSAVDAPPALMAAHPKQGGHNGYLTFALRSCPPGGLPALKPEAPAPASDAKPAPAGSAGSA</sequence>
<dbReference type="GO" id="GO:0005634">
    <property type="term" value="C:nucleus"/>
    <property type="evidence" value="ECO:0007669"/>
    <property type="project" value="UniProtKB-SubCell"/>
</dbReference>
<dbReference type="Pfam" id="PF08704">
    <property type="entry name" value="GCD14"/>
    <property type="match status" value="1"/>
</dbReference>
<dbReference type="PANTHER" id="PTHR12133">
    <property type="entry name" value="TRNA (ADENINE(58)-N(1))-METHYLTRANSFERASE"/>
    <property type="match status" value="1"/>
</dbReference>
<dbReference type="CDD" id="cd02440">
    <property type="entry name" value="AdoMet_MTases"/>
    <property type="match status" value="1"/>
</dbReference>
<proteinExistence type="predicted"/>
<name>A0A5A8CXL0_CAFRO</name>
<reference evidence="10 11" key="1">
    <citation type="submission" date="2019-07" db="EMBL/GenBank/DDBJ databases">
        <title>Genomes of Cafeteria roenbergensis.</title>
        <authorList>
            <person name="Fischer M.G."/>
            <person name="Hackl T."/>
            <person name="Roman M."/>
        </authorList>
    </citation>
    <scope>NUCLEOTIDE SEQUENCE [LARGE SCALE GENOMIC DNA]</scope>
    <source>
        <strain evidence="10 11">Cflag</strain>
    </source>
</reference>
<keyword evidence="3" id="KW-0489">Methyltransferase</keyword>
<feature type="domain" description="tRNA (adenine(58)-N(1))-methyltransferase catalytic subunit TRM61 C-terminal" evidence="9">
    <location>
        <begin position="67"/>
        <end position="263"/>
    </location>
</feature>
<evidence type="ECO:0000256" key="8">
    <source>
        <dbReference type="SAM" id="MobiDB-lite"/>
    </source>
</evidence>
<feature type="region of interest" description="Disordered" evidence="8">
    <location>
        <begin position="261"/>
        <end position="384"/>
    </location>
</feature>
<evidence type="ECO:0000256" key="3">
    <source>
        <dbReference type="ARBA" id="ARBA00022603"/>
    </source>
</evidence>
<dbReference type="PANTHER" id="PTHR12133:SF2">
    <property type="entry name" value="TRNA (ADENINE(58)-N(1))-METHYLTRANSFERASE CATALYTIC SUBUNIT TRMT61A"/>
    <property type="match status" value="1"/>
</dbReference>
<keyword evidence="4" id="KW-0808">Transferase</keyword>
<evidence type="ECO:0000256" key="6">
    <source>
        <dbReference type="ARBA" id="ARBA00022694"/>
    </source>
</evidence>
<feature type="compositionally biased region" description="Basic residues" evidence="8">
    <location>
        <begin position="356"/>
        <end position="367"/>
    </location>
</feature>
<keyword evidence="6" id="KW-0819">tRNA processing</keyword>
<dbReference type="Gene3D" id="3.40.50.150">
    <property type="entry name" value="Vaccinia Virus protein VP39"/>
    <property type="match status" value="1"/>
</dbReference>
<comment type="caution">
    <text evidence="10">The sequence shown here is derived from an EMBL/GenBank/DDBJ whole genome shotgun (WGS) entry which is preliminary data.</text>
</comment>
<feature type="compositionally biased region" description="Gly residues" evidence="8">
    <location>
        <begin position="277"/>
        <end position="287"/>
    </location>
</feature>
<dbReference type="EMBL" id="VLTM01000082">
    <property type="protein sequence ID" value="KAA0156491.1"/>
    <property type="molecule type" value="Genomic_DNA"/>
</dbReference>
<evidence type="ECO:0000256" key="4">
    <source>
        <dbReference type="ARBA" id="ARBA00022679"/>
    </source>
</evidence>
<evidence type="ECO:0000256" key="1">
    <source>
        <dbReference type="ARBA" id="ARBA00004123"/>
    </source>
</evidence>
<dbReference type="InterPro" id="IPR029063">
    <property type="entry name" value="SAM-dependent_MTases_sf"/>
</dbReference>
<keyword evidence="7" id="KW-0539">Nucleus</keyword>
<dbReference type="InterPro" id="IPR049470">
    <property type="entry name" value="TRM61_C"/>
</dbReference>
<dbReference type="AlphaFoldDB" id="A0A5A8CXL0"/>
<dbReference type="GO" id="GO:0031515">
    <property type="term" value="C:tRNA (m1A) methyltransferase complex"/>
    <property type="evidence" value="ECO:0007669"/>
    <property type="project" value="InterPro"/>
</dbReference>
<feature type="compositionally biased region" description="Basic and acidic residues" evidence="8">
    <location>
        <begin position="263"/>
        <end position="272"/>
    </location>
</feature>
<dbReference type="Proteomes" id="UP000325113">
    <property type="component" value="Unassembled WGS sequence"/>
</dbReference>
<feature type="region of interest" description="Disordered" evidence="8">
    <location>
        <begin position="461"/>
        <end position="486"/>
    </location>
</feature>
<dbReference type="GO" id="GO:0160107">
    <property type="term" value="F:tRNA (adenine(58)-N1)-methyltransferase activity"/>
    <property type="evidence" value="ECO:0007669"/>
    <property type="project" value="UniProtKB-EC"/>
</dbReference>
<dbReference type="EC" id="2.1.1.220" evidence="2"/>
<feature type="compositionally biased region" description="Basic residues" evidence="8">
    <location>
        <begin position="322"/>
        <end position="333"/>
    </location>
</feature>
<keyword evidence="5" id="KW-0949">S-adenosyl-L-methionine</keyword>
<evidence type="ECO:0000313" key="10">
    <source>
        <dbReference type="EMBL" id="KAA0156491.1"/>
    </source>
</evidence>
<evidence type="ECO:0000259" key="9">
    <source>
        <dbReference type="Pfam" id="PF08704"/>
    </source>
</evidence>
<evidence type="ECO:0000256" key="7">
    <source>
        <dbReference type="ARBA" id="ARBA00023242"/>
    </source>
</evidence>